<keyword evidence="5" id="KW-1185">Reference proteome</keyword>
<dbReference type="GO" id="GO:0047974">
    <property type="term" value="F:guanosine deaminase activity"/>
    <property type="evidence" value="ECO:0007669"/>
    <property type="project" value="TreeGrafter"/>
</dbReference>
<dbReference type="CDD" id="cd01285">
    <property type="entry name" value="nucleoside_deaminase"/>
    <property type="match status" value="1"/>
</dbReference>
<dbReference type="SUPFAM" id="SSF53927">
    <property type="entry name" value="Cytidine deaminase-like"/>
    <property type="match status" value="1"/>
</dbReference>
<dbReference type="Proteomes" id="UP000285456">
    <property type="component" value="Unassembled WGS sequence"/>
</dbReference>
<evidence type="ECO:0000313" key="4">
    <source>
        <dbReference type="EMBL" id="RHW30343.1"/>
    </source>
</evidence>
<evidence type="ECO:0000313" key="5">
    <source>
        <dbReference type="Proteomes" id="UP000285456"/>
    </source>
</evidence>
<evidence type="ECO:0000256" key="2">
    <source>
        <dbReference type="ARBA" id="ARBA00022833"/>
    </source>
</evidence>
<dbReference type="GO" id="GO:0008270">
    <property type="term" value="F:zinc ion binding"/>
    <property type="evidence" value="ECO:0007669"/>
    <property type="project" value="InterPro"/>
</dbReference>
<sequence length="149" mass="16728">MDKFMERAIELATENIQEGGQPFGAVLVKENNIITEGVNELHKTFDVSGHAELLAIRRAQAKLQTNNLSGYTMYASGEPCPMCLTAMYFAGIEQVFYCATVEEAAEVGLGKSKEIYDDLKKAKTERTLSMRRMPLREGQVDPMKLWEET</sequence>
<dbReference type="InterPro" id="IPR016193">
    <property type="entry name" value="Cytidine_deaminase-like"/>
</dbReference>
<dbReference type="EMBL" id="QWEH01000014">
    <property type="protein sequence ID" value="RHW30343.1"/>
    <property type="molecule type" value="Genomic_DNA"/>
</dbReference>
<proteinExistence type="predicted"/>
<dbReference type="InterPro" id="IPR002125">
    <property type="entry name" value="CMP_dCMP_dom"/>
</dbReference>
<name>A0A417YCK0_9BACI</name>
<protein>
    <submittedName>
        <fullName evidence="4">Nucleoside deaminase</fullName>
    </submittedName>
</protein>
<comment type="caution">
    <text evidence="4">The sequence shown here is derived from an EMBL/GenBank/DDBJ whole genome shotgun (WGS) entry which is preliminary data.</text>
</comment>
<dbReference type="InterPro" id="IPR016192">
    <property type="entry name" value="APOBEC/CMP_deaminase_Zn-bd"/>
</dbReference>
<organism evidence="4 5">
    <name type="scientific">Oceanobacillus profundus</name>
    <dbReference type="NCBI Taxonomy" id="372463"/>
    <lineage>
        <taxon>Bacteria</taxon>
        <taxon>Bacillati</taxon>
        <taxon>Bacillota</taxon>
        <taxon>Bacilli</taxon>
        <taxon>Bacillales</taxon>
        <taxon>Bacillaceae</taxon>
        <taxon>Oceanobacillus</taxon>
    </lineage>
</organism>
<evidence type="ECO:0000259" key="3">
    <source>
        <dbReference type="PROSITE" id="PS51747"/>
    </source>
</evidence>
<dbReference type="RefSeq" id="WP_118889983.1">
    <property type="nucleotide sequence ID" value="NZ_PHUT01000001.1"/>
</dbReference>
<dbReference type="PANTHER" id="PTHR11079">
    <property type="entry name" value="CYTOSINE DEAMINASE FAMILY MEMBER"/>
    <property type="match status" value="1"/>
</dbReference>
<dbReference type="Gene3D" id="3.40.140.10">
    <property type="entry name" value="Cytidine Deaminase, domain 2"/>
    <property type="match status" value="1"/>
</dbReference>
<dbReference type="PROSITE" id="PS00903">
    <property type="entry name" value="CYT_DCMP_DEAMINASES_1"/>
    <property type="match status" value="1"/>
</dbReference>
<dbReference type="AlphaFoldDB" id="A0A417YCK0"/>
<dbReference type="GO" id="GO:0006152">
    <property type="term" value="P:purine nucleoside catabolic process"/>
    <property type="evidence" value="ECO:0007669"/>
    <property type="project" value="TreeGrafter"/>
</dbReference>
<keyword evidence="2" id="KW-0862">Zinc</keyword>
<dbReference type="OrthoDB" id="9802676at2"/>
<dbReference type="PROSITE" id="PS51747">
    <property type="entry name" value="CYT_DCMP_DEAMINASES_2"/>
    <property type="match status" value="1"/>
</dbReference>
<accession>A0A417YCK0</accession>
<evidence type="ECO:0000256" key="1">
    <source>
        <dbReference type="ARBA" id="ARBA00022723"/>
    </source>
</evidence>
<dbReference type="Pfam" id="PF00383">
    <property type="entry name" value="dCMP_cyt_deam_1"/>
    <property type="match status" value="1"/>
</dbReference>
<keyword evidence="1" id="KW-0479">Metal-binding</keyword>
<reference evidence="4 5" key="1">
    <citation type="journal article" date="2007" name="Int. J. Syst. Evol. Microbiol.">
        <title>Oceanobacillus profundus sp. nov., isolated from a deep-sea sediment core.</title>
        <authorList>
            <person name="Kim Y.G."/>
            <person name="Choi D.H."/>
            <person name="Hyun S."/>
            <person name="Cho B.C."/>
        </authorList>
    </citation>
    <scope>NUCLEOTIDE SEQUENCE [LARGE SCALE GENOMIC DNA]</scope>
    <source>
        <strain evidence="4 5">DSM 18246</strain>
    </source>
</reference>
<dbReference type="PANTHER" id="PTHR11079:SF161">
    <property type="entry name" value="CMP_DCMP-TYPE DEAMINASE DOMAIN-CONTAINING PROTEIN"/>
    <property type="match status" value="1"/>
</dbReference>
<gene>
    <name evidence="4" type="ORF">D1B32_17380</name>
</gene>
<feature type="domain" description="CMP/dCMP-type deaminase" evidence="3">
    <location>
        <begin position="1"/>
        <end position="126"/>
    </location>
</feature>